<evidence type="ECO:0000313" key="2">
    <source>
        <dbReference type="Proteomes" id="UP001290462"/>
    </source>
</evidence>
<accession>A0AAW9JW66</accession>
<gene>
    <name evidence="1" type="ORF">RAK27_19135</name>
</gene>
<proteinExistence type="predicted"/>
<dbReference type="RefSeq" id="WP_322809913.1">
    <property type="nucleotide sequence ID" value="NZ_JAVBVO010000028.1"/>
</dbReference>
<dbReference type="EMBL" id="JAVBVO010000028">
    <property type="protein sequence ID" value="MDZ5760762.1"/>
    <property type="molecule type" value="Genomic_DNA"/>
</dbReference>
<comment type="caution">
    <text evidence="1">The sequence shown here is derived from an EMBL/GenBank/DDBJ whole genome shotgun (WGS) entry which is preliminary data.</text>
</comment>
<evidence type="ECO:0000313" key="1">
    <source>
        <dbReference type="EMBL" id="MDZ5760762.1"/>
    </source>
</evidence>
<sequence>MVLLIFVIVLVILIGLVVIIAVQARENKKLMNLTISLELDNLKLEMALSTVEEKYMIMKNVNRSGADGN</sequence>
<dbReference type="AlphaFoldDB" id="A0AAW9JW66"/>
<organism evidence="1 2">
    <name type="scientific">Carnobacterium maltaromaticum</name>
    <name type="common">Carnobacterium piscicola</name>
    <dbReference type="NCBI Taxonomy" id="2751"/>
    <lineage>
        <taxon>Bacteria</taxon>
        <taxon>Bacillati</taxon>
        <taxon>Bacillota</taxon>
        <taxon>Bacilli</taxon>
        <taxon>Lactobacillales</taxon>
        <taxon>Carnobacteriaceae</taxon>
        <taxon>Carnobacterium</taxon>
    </lineage>
</organism>
<name>A0AAW9JW66_CARML</name>
<reference evidence="1" key="1">
    <citation type="submission" date="2023-08" db="EMBL/GenBank/DDBJ databases">
        <title>Genomic characterization of piscicolin 126 produced by Carnobacterium maltaromaticum CM22 strain isolated from salmon (Salmo salar).</title>
        <authorList>
            <person name="Gonzalez-Gragera E."/>
            <person name="Garcia-Lopez J.D."/>
            <person name="Teso-Perez C."/>
            <person name="Gimenez-Hernandez I."/>
            <person name="Peralta-Sanchez J.M."/>
            <person name="Valdivia E."/>
            <person name="Montalban-Lopez M."/>
            <person name="Martin-Platero A.M."/>
            <person name="Banos A."/>
            <person name="Martinez-Bueno M."/>
        </authorList>
    </citation>
    <scope>NUCLEOTIDE SEQUENCE</scope>
    <source>
        <strain evidence="1">CM22</strain>
    </source>
</reference>
<protein>
    <recommendedName>
        <fullName evidence="3">Cell division protein FtsL</fullName>
    </recommendedName>
</protein>
<evidence type="ECO:0008006" key="3">
    <source>
        <dbReference type="Google" id="ProtNLM"/>
    </source>
</evidence>
<dbReference type="Proteomes" id="UP001290462">
    <property type="component" value="Unassembled WGS sequence"/>
</dbReference>